<evidence type="ECO:0000313" key="1">
    <source>
        <dbReference type="EMBL" id="KAK4075511.1"/>
    </source>
</evidence>
<accession>A0A2U3DWB7</accession>
<comment type="caution">
    <text evidence="2">The sequence shown here is derived from an EMBL/GenBank/DDBJ whole genome shotgun (WGS) entry which is preliminary data.</text>
</comment>
<proteinExistence type="predicted"/>
<reference evidence="1 4" key="4">
    <citation type="journal article" date="2024" name="Microbiol. Resour. Announc.">
        <title>Genome annotations for the ascomycete fungi Trichoderma harzianum, Trichoderma aggressivum, and Purpureocillium lilacinum.</title>
        <authorList>
            <person name="Beijen E.P.W."/>
            <person name="Ohm R.A."/>
        </authorList>
    </citation>
    <scope>NUCLEOTIDE SEQUENCE [LARGE SCALE GENOMIC DNA]</scope>
    <source>
        <strain evidence="1 4">CBS 150709</strain>
    </source>
</reference>
<dbReference type="EMBL" id="JAWRVI010000120">
    <property type="protein sequence ID" value="KAK4075511.1"/>
    <property type="molecule type" value="Genomic_DNA"/>
</dbReference>
<sequence>MLAGTGAPGSILAGPDGKRQTRPFFLLVLCLLRLDFGGSRAVPVILCIAVPGLRRLLNLKFPSPTPGLRAPWSWGATNMGGGCYWPGDDGREGVCALRGPWPGSPKKTSVIRALHRGIKKRGPAVGKTPGSLEEALVEAPARWKGADATARGVQTSRLRWTWTQHGPSLRGRWLALAIAGLAVPVELPRKLRGAAAARRLASARPRPSTSPRGAHPFMMRVQRSLVYTNFWGREALSRLEVSRRRRGQPETCEAGAAHALNGGSSCQHHSADCALSSLPFMVAGPPRHPPQ</sequence>
<name>A0A2U3DWB7_PURLI</name>
<dbReference type="Proteomes" id="UP001287286">
    <property type="component" value="Unassembled WGS sequence"/>
</dbReference>
<evidence type="ECO:0000313" key="3">
    <source>
        <dbReference type="Proteomes" id="UP000245956"/>
    </source>
</evidence>
<keyword evidence="4" id="KW-1185">Reference proteome</keyword>
<reference evidence="2" key="1">
    <citation type="submission" date="2015-05" db="EMBL/GenBank/DDBJ databases">
        <authorList>
            <person name="Wang D.B."/>
            <person name="Wang M."/>
        </authorList>
    </citation>
    <scope>NUCLEOTIDE SEQUENCE</scope>
    <source>
        <strain evidence="2">36-1</strain>
    </source>
</reference>
<dbReference type="Proteomes" id="UP000245956">
    <property type="component" value="Unassembled WGS sequence"/>
</dbReference>
<protein>
    <submittedName>
        <fullName evidence="2">Uncharacterized protein</fullName>
    </submittedName>
</protein>
<reference evidence="1" key="3">
    <citation type="submission" date="2023-11" db="EMBL/GenBank/DDBJ databases">
        <authorList>
            <person name="Beijen E."/>
            <person name="Ohm R.A."/>
        </authorList>
    </citation>
    <scope>NUCLEOTIDE SEQUENCE</scope>
    <source>
        <strain evidence="1">CBS 150709</strain>
    </source>
</reference>
<gene>
    <name evidence="2" type="ORF">PCL_04959</name>
    <name evidence="1" type="ORF">Purlil1_12665</name>
</gene>
<organism evidence="2 3">
    <name type="scientific">Purpureocillium lilacinum</name>
    <name type="common">Paecilomyces lilacinus</name>
    <dbReference type="NCBI Taxonomy" id="33203"/>
    <lineage>
        <taxon>Eukaryota</taxon>
        <taxon>Fungi</taxon>
        <taxon>Dikarya</taxon>
        <taxon>Ascomycota</taxon>
        <taxon>Pezizomycotina</taxon>
        <taxon>Sordariomycetes</taxon>
        <taxon>Hypocreomycetidae</taxon>
        <taxon>Hypocreales</taxon>
        <taxon>Ophiocordycipitaceae</taxon>
        <taxon>Purpureocillium</taxon>
    </lineage>
</organism>
<evidence type="ECO:0000313" key="2">
    <source>
        <dbReference type="EMBL" id="PWI66546.1"/>
    </source>
</evidence>
<reference evidence="2 3" key="2">
    <citation type="journal article" date="2016" name="Front. Microbiol.">
        <title>Genome and transcriptome sequences reveal the specific parasitism of the nematophagous Purpureocillium lilacinum 36-1.</title>
        <authorList>
            <person name="Xie J."/>
            <person name="Li S."/>
            <person name="Mo C."/>
            <person name="Xiao X."/>
            <person name="Peng D."/>
            <person name="Wang G."/>
            <person name="Xiao Y."/>
        </authorList>
    </citation>
    <scope>NUCLEOTIDE SEQUENCE [LARGE SCALE GENOMIC DNA]</scope>
    <source>
        <strain evidence="2 3">36-1</strain>
    </source>
</reference>
<dbReference type="EMBL" id="LCWV01000024">
    <property type="protein sequence ID" value="PWI66546.1"/>
    <property type="molecule type" value="Genomic_DNA"/>
</dbReference>
<evidence type="ECO:0000313" key="4">
    <source>
        <dbReference type="Proteomes" id="UP001287286"/>
    </source>
</evidence>
<dbReference type="AlphaFoldDB" id="A0A2U3DWB7"/>